<organism evidence="7 8">
    <name type="scientific">Mycobacterium kansasii</name>
    <dbReference type="NCBI Taxonomy" id="1768"/>
    <lineage>
        <taxon>Bacteria</taxon>
        <taxon>Bacillati</taxon>
        <taxon>Actinomycetota</taxon>
        <taxon>Actinomycetes</taxon>
        <taxon>Mycobacteriales</taxon>
        <taxon>Mycobacteriaceae</taxon>
        <taxon>Mycobacterium</taxon>
    </lineage>
</organism>
<dbReference type="GO" id="GO:0004315">
    <property type="term" value="F:3-oxoacyl-[acyl-carrier-protein] synthase activity"/>
    <property type="evidence" value="ECO:0007669"/>
    <property type="project" value="InterPro"/>
</dbReference>
<evidence type="ECO:0000256" key="3">
    <source>
        <dbReference type="ARBA" id="ARBA00022679"/>
    </source>
</evidence>
<proteinExistence type="predicted"/>
<dbReference type="InterPro" id="IPR050091">
    <property type="entry name" value="PKS_NRPS_Biosynth_Enz"/>
</dbReference>
<name>A0A1V3XUK7_MYCKA</name>
<evidence type="ECO:0000313" key="8">
    <source>
        <dbReference type="Proteomes" id="UP000189229"/>
    </source>
</evidence>
<evidence type="ECO:0000256" key="2">
    <source>
        <dbReference type="ARBA" id="ARBA00022553"/>
    </source>
</evidence>
<dbReference type="GO" id="GO:0006633">
    <property type="term" value="P:fatty acid biosynthetic process"/>
    <property type="evidence" value="ECO:0007669"/>
    <property type="project" value="InterPro"/>
</dbReference>
<dbReference type="PANTHER" id="PTHR43775:SF37">
    <property type="entry name" value="SI:DKEY-61P9.11"/>
    <property type="match status" value="1"/>
</dbReference>
<comment type="caution">
    <text evidence="7">The sequence shown here is derived from an EMBL/GenBank/DDBJ whole genome shotgun (WGS) entry which is preliminary data.</text>
</comment>
<dbReference type="SUPFAM" id="SSF53901">
    <property type="entry name" value="Thiolase-like"/>
    <property type="match status" value="1"/>
</dbReference>
<dbReference type="Pfam" id="PF00109">
    <property type="entry name" value="ketoacyl-synt"/>
    <property type="match status" value="1"/>
</dbReference>
<gene>
    <name evidence="7" type="ORF">BZL30_1158</name>
</gene>
<keyword evidence="4" id="KW-0511">Multifunctional enzyme</keyword>
<protein>
    <submittedName>
        <fullName evidence="7">Thiolase, N-terminal domain protein</fullName>
    </submittedName>
</protein>
<dbReference type="GO" id="GO:0004312">
    <property type="term" value="F:fatty acid synthase activity"/>
    <property type="evidence" value="ECO:0007669"/>
    <property type="project" value="TreeGrafter"/>
</dbReference>
<keyword evidence="1" id="KW-0596">Phosphopantetheine</keyword>
<dbReference type="InterPro" id="IPR018201">
    <property type="entry name" value="Ketoacyl_synth_AS"/>
</dbReference>
<reference evidence="7 8" key="1">
    <citation type="submission" date="2017-02" db="EMBL/GenBank/DDBJ databases">
        <title>Complete genome sequences of Mycobacterium kansasii strains isolated from rhesus macaques.</title>
        <authorList>
            <person name="Panda A."/>
            <person name="Nagaraj S."/>
            <person name="Zhao X."/>
            <person name="Tettelin H."/>
            <person name="Detolla L.J."/>
        </authorList>
    </citation>
    <scope>NUCLEOTIDE SEQUENCE [LARGE SCALE GENOMIC DNA]</scope>
    <source>
        <strain evidence="7 8">11-3813</strain>
    </source>
</reference>
<evidence type="ECO:0000313" key="7">
    <source>
        <dbReference type="EMBL" id="OOK82885.1"/>
    </source>
</evidence>
<dbReference type="CDD" id="cd00833">
    <property type="entry name" value="PKS"/>
    <property type="match status" value="1"/>
</dbReference>
<sequence length="171" mass="18138">MAASAVAHIDMNTSTAASFTMLSNRLAYALNLMGPALTVDTACSSSLVAFHLACQGIANGDCDMALAGGVNLMLQPETFVSMCKGGFLAVDGRSKPFSARADGYGRGEGPGWWCCAGSRTPCATEIASTRSWRQPGPTRMAAPAPSPSQMARRRRRWRVRCAHVPASPRTR</sequence>
<accession>A0A1V3XUK7</accession>
<dbReference type="PROSITE" id="PS00606">
    <property type="entry name" value="KS3_1"/>
    <property type="match status" value="1"/>
</dbReference>
<dbReference type="PROSITE" id="PS52004">
    <property type="entry name" value="KS3_2"/>
    <property type="match status" value="1"/>
</dbReference>
<feature type="domain" description="Ketosynthase family 3 (KS3)" evidence="6">
    <location>
        <begin position="1"/>
        <end position="171"/>
    </location>
</feature>
<dbReference type="EMBL" id="MVBM01000001">
    <property type="protein sequence ID" value="OOK82885.1"/>
    <property type="molecule type" value="Genomic_DNA"/>
</dbReference>
<dbReference type="Gene3D" id="3.40.47.10">
    <property type="match status" value="1"/>
</dbReference>
<keyword evidence="2" id="KW-0597">Phosphoprotein</keyword>
<dbReference type="SMART" id="SM00825">
    <property type="entry name" value="PKS_KS"/>
    <property type="match status" value="1"/>
</dbReference>
<dbReference type="Proteomes" id="UP000189229">
    <property type="component" value="Unassembled WGS sequence"/>
</dbReference>
<keyword evidence="3" id="KW-0808">Transferase</keyword>
<dbReference type="InterPro" id="IPR016039">
    <property type="entry name" value="Thiolase-like"/>
</dbReference>
<feature type="region of interest" description="Disordered" evidence="5">
    <location>
        <begin position="131"/>
        <end position="155"/>
    </location>
</feature>
<evidence type="ECO:0000256" key="4">
    <source>
        <dbReference type="ARBA" id="ARBA00023268"/>
    </source>
</evidence>
<dbReference type="InterPro" id="IPR014030">
    <property type="entry name" value="Ketoacyl_synth_N"/>
</dbReference>
<dbReference type="InterPro" id="IPR020841">
    <property type="entry name" value="PKS_Beta-ketoAc_synthase_dom"/>
</dbReference>
<feature type="compositionally biased region" description="Low complexity" evidence="5">
    <location>
        <begin position="139"/>
        <end position="150"/>
    </location>
</feature>
<evidence type="ECO:0000256" key="5">
    <source>
        <dbReference type="SAM" id="MobiDB-lite"/>
    </source>
</evidence>
<evidence type="ECO:0000259" key="6">
    <source>
        <dbReference type="PROSITE" id="PS52004"/>
    </source>
</evidence>
<dbReference type="PANTHER" id="PTHR43775">
    <property type="entry name" value="FATTY ACID SYNTHASE"/>
    <property type="match status" value="1"/>
</dbReference>
<dbReference type="AlphaFoldDB" id="A0A1V3XUK7"/>
<evidence type="ECO:0000256" key="1">
    <source>
        <dbReference type="ARBA" id="ARBA00022450"/>
    </source>
</evidence>